<comment type="caution">
    <text evidence="16">The sequence shown here is derived from an EMBL/GenBank/DDBJ whole genome shotgun (WGS) entry which is preliminary data.</text>
</comment>
<dbReference type="SUPFAM" id="SSF64484">
    <property type="entry name" value="beta and beta-prime subunits of DNA dependent RNA-polymerase"/>
    <property type="match status" value="1"/>
</dbReference>
<dbReference type="PANTHER" id="PTHR20856">
    <property type="entry name" value="DNA-DIRECTED RNA POLYMERASE I SUBUNIT 2"/>
    <property type="match status" value="1"/>
</dbReference>
<evidence type="ECO:0000259" key="13">
    <source>
        <dbReference type="Pfam" id="PF04563"/>
    </source>
</evidence>
<dbReference type="HAMAP" id="MF_01321">
    <property type="entry name" value="RNApol_bact_RpoB"/>
    <property type="match status" value="1"/>
</dbReference>
<dbReference type="Gene3D" id="3.90.1110.10">
    <property type="entry name" value="RNA polymerase Rpb2, domain 2"/>
    <property type="match status" value="1"/>
</dbReference>
<dbReference type="NCBIfam" id="NF001616">
    <property type="entry name" value="PRK00405.1"/>
    <property type="match status" value="1"/>
</dbReference>
<keyword evidence="2 7" id="KW-0240">DNA-directed RNA polymerase</keyword>
<feature type="domain" description="DNA-directed RNA polymerase beta subunit external 1" evidence="15">
    <location>
        <begin position="571"/>
        <end position="641"/>
    </location>
</feature>
<dbReference type="Pfam" id="PF04565">
    <property type="entry name" value="RNA_pol_Rpb2_3"/>
    <property type="match status" value="1"/>
</dbReference>
<evidence type="ECO:0000256" key="1">
    <source>
        <dbReference type="ARBA" id="ARBA00004026"/>
    </source>
</evidence>
<comment type="subunit">
    <text evidence="7 9">The RNAP catalytic core consists of 2 alpha, 1 beta, 1 beta' and 1 omega subunit. When a sigma factor is associated with the core the holoenzyme is formed, which can initiate transcription.</text>
</comment>
<evidence type="ECO:0000313" key="16">
    <source>
        <dbReference type="EMBL" id="RHL45260.1"/>
    </source>
</evidence>
<keyword evidence="3 7" id="KW-0808">Transferase</keyword>
<name>A0A415LA13_9FIRM</name>
<evidence type="ECO:0000259" key="10">
    <source>
        <dbReference type="Pfam" id="PF00562"/>
    </source>
</evidence>
<organism evidence="16 17">
    <name type="scientific">Eubacterium ventriosum</name>
    <dbReference type="NCBI Taxonomy" id="39496"/>
    <lineage>
        <taxon>Bacteria</taxon>
        <taxon>Bacillati</taxon>
        <taxon>Bacillota</taxon>
        <taxon>Clostridia</taxon>
        <taxon>Eubacteriales</taxon>
        <taxon>Eubacteriaceae</taxon>
        <taxon>Eubacterium</taxon>
    </lineage>
</organism>
<keyword evidence="4 7" id="KW-0548">Nucleotidyltransferase</keyword>
<evidence type="ECO:0000256" key="6">
    <source>
        <dbReference type="ARBA" id="ARBA00048552"/>
    </source>
</evidence>
<evidence type="ECO:0000256" key="3">
    <source>
        <dbReference type="ARBA" id="ARBA00022679"/>
    </source>
</evidence>
<dbReference type="GO" id="GO:0032549">
    <property type="term" value="F:ribonucleoside binding"/>
    <property type="evidence" value="ECO:0007669"/>
    <property type="project" value="InterPro"/>
</dbReference>
<evidence type="ECO:0000259" key="11">
    <source>
        <dbReference type="Pfam" id="PF04560"/>
    </source>
</evidence>
<evidence type="ECO:0000256" key="7">
    <source>
        <dbReference type="HAMAP-Rule" id="MF_01321"/>
    </source>
</evidence>
<dbReference type="GO" id="GO:0006351">
    <property type="term" value="P:DNA-templated transcription"/>
    <property type="evidence" value="ECO:0007669"/>
    <property type="project" value="UniProtKB-UniRule"/>
</dbReference>
<evidence type="ECO:0000256" key="4">
    <source>
        <dbReference type="ARBA" id="ARBA00022695"/>
    </source>
</evidence>
<protein>
    <recommendedName>
        <fullName evidence="7 9">DNA-directed RNA polymerase subunit beta</fullName>
        <shortName evidence="7">RNAP subunit beta</shortName>
        <ecNumber evidence="7 9">2.7.7.6</ecNumber>
    </recommendedName>
    <alternativeName>
        <fullName evidence="7">RNA polymerase subunit beta</fullName>
    </alternativeName>
    <alternativeName>
        <fullName evidence="7">Transcriptase subunit beta</fullName>
    </alternativeName>
</protein>
<dbReference type="Gene3D" id="2.30.150.10">
    <property type="entry name" value="DNA-directed RNA polymerase, beta subunit, external 1 domain"/>
    <property type="match status" value="1"/>
</dbReference>
<feature type="domain" description="RNA polymerase Rpb2" evidence="11">
    <location>
        <begin position="1131"/>
        <end position="1206"/>
    </location>
</feature>
<dbReference type="GO" id="GO:0000428">
    <property type="term" value="C:DNA-directed RNA polymerase complex"/>
    <property type="evidence" value="ECO:0007669"/>
    <property type="project" value="UniProtKB-KW"/>
</dbReference>
<comment type="catalytic activity">
    <reaction evidence="6 7 9">
        <text>RNA(n) + a ribonucleoside 5'-triphosphate = RNA(n+1) + diphosphate</text>
        <dbReference type="Rhea" id="RHEA:21248"/>
        <dbReference type="Rhea" id="RHEA-COMP:14527"/>
        <dbReference type="Rhea" id="RHEA-COMP:17342"/>
        <dbReference type="ChEBI" id="CHEBI:33019"/>
        <dbReference type="ChEBI" id="CHEBI:61557"/>
        <dbReference type="ChEBI" id="CHEBI:140395"/>
        <dbReference type="EC" id="2.7.7.6"/>
    </reaction>
</comment>
<dbReference type="InterPro" id="IPR007644">
    <property type="entry name" value="RNA_pol_bsu_protrusion"/>
</dbReference>
<dbReference type="InterPro" id="IPR019462">
    <property type="entry name" value="DNA-dir_RNA_pol_bsu_external_1"/>
</dbReference>
<dbReference type="FunFam" id="3.90.1800.10:FF:000001">
    <property type="entry name" value="DNA-directed RNA polymerase subunit beta"/>
    <property type="match status" value="1"/>
</dbReference>
<dbReference type="Pfam" id="PF04563">
    <property type="entry name" value="RNA_pol_Rpb2_1"/>
    <property type="match status" value="1"/>
</dbReference>
<accession>A0A415LA13</accession>
<dbReference type="InterPro" id="IPR042107">
    <property type="entry name" value="DNA-dir_RNA_pol_bsu_ext_1_sf"/>
</dbReference>
<feature type="domain" description="DNA-directed RNA polymerase subunit 2 hybrid-binding" evidence="10">
    <location>
        <begin position="702"/>
        <end position="1129"/>
    </location>
</feature>
<dbReference type="RefSeq" id="WP_005363486.1">
    <property type="nucleotide sequence ID" value="NZ_CABJDQ010000005.1"/>
</dbReference>
<dbReference type="GeneID" id="66467161"/>
<evidence type="ECO:0000256" key="5">
    <source>
        <dbReference type="ARBA" id="ARBA00023163"/>
    </source>
</evidence>
<dbReference type="InterPro" id="IPR007642">
    <property type="entry name" value="RNA_pol_Rpb2_2"/>
</dbReference>
<reference evidence="16 17" key="1">
    <citation type="submission" date="2018-08" db="EMBL/GenBank/DDBJ databases">
        <title>A genome reference for cultivated species of the human gut microbiota.</title>
        <authorList>
            <person name="Zou Y."/>
            <person name="Xue W."/>
            <person name="Luo G."/>
        </authorList>
    </citation>
    <scope>NUCLEOTIDE SEQUENCE [LARGE SCALE GENOMIC DNA]</scope>
    <source>
        <strain evidence="16 17">AF37-4</strain>
    </source>
</reference>
<evidence type="ECO:0000259" key="15">
    <source>
        <dbReference type="Pfam" id="PF10385"/>
    </source>
</evidence>
<dbReference type="PROSITE" id="PS01166">
    <property type="entry name" value="RNA_POL_BETA"/>
    <property type="match status" value="1"/>
</dbReference>
<dbReference type="EC" id="2.7.7.6" evidence="7 9"/>
<proteinExistence type="inferred from homology"/>
<evidence type="ECO:0000259" key="14">
    <source>
        <dbReference type="Pfam" id="PF04565"/>
    </source>
</evidence>
<evidence type="ECO:0000256" key="8">
    <source>
        <dbReference type="RuleBase" id="RU000434"/>
    </source>
</evidence>
<feature type="domain" description="RNA polymerase Rpb2" evidence="14">
    <location>
        <begin position="493"/>
        <end position="560"/>
    </location>
</feature>
<dbReference type="Pfam" id="PF04560">
    <property type="entry name" value="RNA_pol_Rpb2_7"/>
    <property type="match status" value="1"/>
</dbReference>
<evidence type="ECO:0000256" key="2">
    <source>
        <dbReference type="ARBA" id="ARBA00022478"/>
    </source>
</evidence>
<dbReference type="AlphaFoldDB" id="A0A415LA13"/>
<feature type="domain" description="RNA polymerase Rpb2" evidence="12">
    <location>
        <begin position="144"/>
        <end position="288"/>
    </location>
</feature>
<dbReference type="Proteomes" id="UP000283314">
    <property type="component" value="Unassembled WGS sequence"/>
</dbReference>
<sequence length="1276" mass="143358">MEKNRIRPVKSGKGIRMSYSRQKEVLGMPNLIEVQRDSYEWFLSTGLKEVLEDISPIEDYAQNLSLEFVDFKLCEDEKKYTIEECKERDATYSAPLKVKVRLHNKETGEFTEHDIFMGDLPLMTATGTFVINGAERVIVSQLVRSPGIYYVIGHDKVGKELYTSQVIPNRGAWLEYETDSNDIFYVRVDRTRKLPVTVLIRALGIGTNAEITELFGEEEKLTATFEKDPSTSYEEGLLELYKKIRPGEPLSVDSAESIVAGMFFDARRYDLARVGRYKYNKKLAYKNRIKGLPLAEDVVDMTTGEVLAEAGTVVTEELAIKIQNAAVPSVMIQTDIKNEKVLSNLAVDINAYVDFDCKELGINEEVYYPVLAEILAENETEEELKDAIKRNVHELIPKHITKEDIFATINYCMNIEYGIGSEDDIDHLGNRRIRAVGELLQNQYRIGLSRMERVVRERMTTQDLEGVSPQTLINIKPVTAAVKEFFGSSQLSQFMDQNNPLGELTHKRRLSALGPGGLSRDRAGFEVRDVHYTHYGRMCPIETPEGPNIGLINSFASFARLNEYGFVEAPYRVVDKSDPENPRVTDEVVYLTADEEDNYTVAQANEPLDAEGHFVHNNVSGRYREETSQFDKKRIDLMDVSPRMVFSVATSMIPFLQNDDSNRALMGSNMQRQAVPLITTEAPVVGTGMEAKAAVDSGVCVVAKRAGVIERSTSKEITIRYDDNGEKETYKLLKFQRSNQSNCYNQRSIVFKGDHVEAGEVIADGASTSNGEIALGKNPLIGFMTWEGYNYEDAVLLSERLVQDDVYTSIHIEEYETEARDTKLGPEEITNDVPGVGDEARKDLDERGIIRIGAEVRAGDILVGKVTPKGETELTPEERLLRAIFGEKAREVRDTSLKVPHGEQGIIVDAKVFKRENGDELAPGVNESVRIYIAQKRKISVGDKMAGRHGNKGVVSRVLPVEDMPFLPNGRPLDIVLNPLGVPSRMNIGQVLEIHLSLAAKVLGFNIATPVFDGADEYDIMDTLEMANDYANTEWEDFQAKYQDKLNPEVMEYLGEHLDHREEWKGVPIARDGKVRLRDGRTGDYFDNPVTIGFMHYLKLHHLVDDKIHARSTGPYSLVTQQPLGGKAQFGGQRFGEMEVWALEAYGASYTLQEILTVKSDDVVGRVKTYEAIIKGENIPQPGIPESFKVLIKELQSLALDVKVLDENDNEVELKESIDYGETNFNAILNDNKNYSQKKEDSQSFEQAGYSTQEFVGEELQTVDAQGNVVEDGMDE</sequence>
<dbReference type="Gene3D" id="2.40.270.10">
    <property type="entry name" value="DNA-directed RNA polymerase, subunit 2, domain 6"/>
    <property type="match status" value="2"/>
</dbReference>
<dbReference type="Pfam" id="PF00562">
    <property type="entry name" value="RNA_pol_Rpb2_6"/>
    <property type="match status" value="1"/>
</dbReference>
<dbReference type="InterPro" id="IPR007641">
    <property type="entry name" value="RNA_pol_Rpb2_7"/>
</dbReference>
<dbReference type="GO" id="GO:0003899">
    <property type="term" value="F:DNA-directed RNA polymerase activity"/>
    <property type="evidence" value="ECO:0007669"/>
    <property type="project" value="UniProtKB-UniRule"/>
</dbReference>
<dbReference type="EMBL" id="QROT01000005">
    <property type="protein sequence ID" value="RHL45260.1"/>
    <property type="molecule type" value="Genomic_DNA"/>
</dbReference>
<dbReference type="Gene3D" id="2.40.50.100">
    <property type="match status" value="1"/>
</dbReference>
<dbReference type="InterPro" id="IPR007120">
    <property type="entry name" value="DNA-dir_RNAP_su2_dom"/>
</dbReference>
<dbReference type="NCBIfam" id="TIGR02013">
    <property type="entry name" value="rpoB"/>
    <property type="match status" value="1"/>
</dbReference>
<feature type="domain" description="RNA polymerase beta subunit protrusion" evidence="13">
    <location>
        <begin position="31"/>
        <end position="479"/>
    </location>
</feature>
<keyword evidence="5 7" id="KW-0804">Transcription</keyword>
<dbReference type="InterPro" id="IPR010243">
    <property type="entry name" value="RNA_pol_bsu_bac"/>
</dbReference>
<gene>
    <name evidence="7" type="primary">rpoB</name>
    <name evidence="16" type="ORF">DW018_07890</name>
</gene>
<evidence type="ECO:0000256" key="9">
    <source>
        <dbReference type="RuleBase" id="RU363031"/>
    </source>
</evidence>
<dbReference type="InterPro" id="IPR007645">
    <property type="entry name" value="RNA_pol_Rpb2_3"/>
</dbReference>
<comment type="function">
    <text evidence="1 7 9">DNA-dependent RNA polymerase catalyzes the transcription of DNA into RNA using the four ribonucleoside triphosphates as substrates.</text>
</comment>
<comment type="similarity">
    <text evidence="7 8">Belongs to the RNA polymerase beta chain family.</text>
</comment>
<dbReference type="InterPro" id="IPR037034">
    <property type="entry name" value="RNA_pol_Rpb2_2_sf"/>
</dbReference>
<dbReference type="GO" id="GO:0003677">
    <property type="term" value="F:DNA binding"/>
    <property type="evidence" value="ECO:0007669"/>
    <property type="project" value="UniProtKB-UniRule"/>
</dbReference>
<dbReference type="InterPro" id="IPR015712">
    <property type="entry name" value="DNA-dir_RNA_pol_su2"/>
</dbReference>
<evidence type="ECO:0000313" key="17">
    <source>
        <dbReference type="Proteomes" id="UP000283314"/>
    </source>
</evidence>
<dbReference type="InterPro" id="IPR007121">
    <property type="entry name" value="RNA_pol_bsu_CS"/>
</dbReference>
<evidence type="ECO:0000259" key="12">
    <source>
        <dbReference type="Pfam" id="PF04561"/>
    </source>
</evidence>
<dbReference type="CDD" id="cd00653">
    <property type="entry name" value="RNA_pol_B_RPB2"/>
    <property type="match status" value="1"/>
</dbReference>
<dbReference type="InterPro" id="IPR037033">
    <property type="entry name" value="DNA-dir_RNAP_su2_hyb_sf"/>
</dbReference>
<feature type="domain" description="RNA polymerase Rpb2" evidence="12">
    <location>
        <begin position="398"/>
        <end position="434"/>
    </location>
</feature>
<dbReference type="Gene3D" id="3.90.1800.10">
    <property type="entry name" value="RNA polymerase alpha subunit dimerisation domain"/>
    <property type="match status" value="1"/>
</dbReference>
<dbReference type="Gene3D" id="3.90.1100.10">
    <property type="match status" value="2"/>
</dbReference>
<dbReference type="Pfam" id="PF04561">
    <property type="entry name" value="RNA_pol_Rpb2_2"/>
    <property type="match status" value="2"/>
</dbReference>
<dbReference type="Pfam" id="PF10385">
    <property type="entry name" value="RNA_pol_Rpb2_45"/>
    <property type="match status" value="1"/>
</dbReference>